<proteinExistence type="predicted"/>
<dbReference type="AlphaFoldDB" id="A0A067TVT0"/>
<dbReference type="InterPro" id="IPR000210">
    <property type="entry name" value="BTB/POZ_dom"/>
</dbReference>
<feature type="compositionally biased region" description="Polar residues" evidence="1">
    <location>
        <begin position="55"/>
        <end position="72"/>
    </location>
</feature>
<dbReference type="InterPro" id="IPR011333">
    <property type="entry name" value="SKP1/BTB/POZ_sf"/>
</dbReference>
<evidence type="ECO:0000313" key="4">
    <source>
        <dbReference type="Proteomes" id="UP000027222"/>
    </source>
</evidence>
<dbReference type="SMART" id="SM00225">
    <property type="entry name" value="BTB"/>
    <property type="match status" value="1"/>
</dbReference>
<dbReference type="HOGENOM" id="CLU_040061_0_0_1"/>
<dbReference type="OrthoDB" id="3238373at2759"/>
<sequence length="377" mass="42069">MHAEWKDAKYYFPNGDITLLVSKTLFKVHRYILARDGSTFENMFALDNVDRQATEPSRINQTSGRFRSGSDTFEQDGVSDENPIQMQGDTVDEFRDLLWSLYALPHEIMLAMSSEGDTVKLSNVARMAHKYHFGTTESWALQALLTCVQTPTAASSSDTPGSSSTRGGHLETHALIQITEAAVLCMHPALLNAVKLKWKARISDRKDLGAAINVTERLGLRDLCGLAYYNTLLQGRDVWEAEPLLNREQRIRLLSGYHNLSRAGEQLADLPPELLHEPNCAIDQCNEGWGGFWQRMLSPDPIIGIGAQVLRHDRLDIVGRLLMAVSIMSAVDNGSLSELLPRSFSAEGECVKPALDATLAYWRKTQDGLMDFFQDVL</sequence>
<dbReference type="EMBL" id="KL142369">
    <property type="protein sequence ID" value="KDR83103.1"/>
    <property type="molecule type" value="Genomic_DNA"/>
</dbReference>
<organism evidence="3 4">
    <name type="scientific">Galerina marginata (strain CBS 339.88)</name>
    <dbReference type="NCBI Taxonomy" id="685588"/>
    <lineage>
        <taxon>Eukaryota</taxon>
        <taxon>Fungi</taxon>
        <taxon>Dikarya</taxon>
        <taxon>Basidiomycota</taxon>
        <taxon>Agaricomycotina</taxon>
        <taxon>Agaricomycetes</taxon>
        <taxon>Agaricomycetidae</taxon>
        <taxon>Agaricales</taxon>
        <taxon>Agaricineae</taxon>
        <taxon>Strophariaceae</taxon>
        <taxon>Galerina</taxon>
    </lineage>
</organism>
<accession>A0A067TVT0</accession>
<feature type="region of interest" description="Disordered" evidence="1">
    <location>
        <begin position="55"/>
        <end position="85"/>
    </location>
</feature>
<keyword evidence="4" id="KW-1185">Reference proteome</keyword>
<dbReference type="Gene3D" id="3.30.710.10">
    <property type="entry name" value="Potassium Channel Kv1.1, Chain A"/>
    <property type="match status" value="1"/>
</dbReference>
<dbReference type="PROSITE" id="PS50097">
    <property type="entry name" value="BTB"/>
    <property type="match status" value="1"/>
</dbReference>
<protein>
    <recommendedName>
        <fullName evidence="2">BTB domain-containing protein</fullName>
    </recommendedName>
</protein>
<feature type="domain" description="BTB" evidence="2">
    <location>
        <begin position="15"/>
        <end position="102"/>
    </location>
</feature>
<name>A0A067TVT0_GALM3</name>
<evidence type="ECO:0000259" key="2">
    <source>
        <dbReference type="PROSITE" id="PS50097"/>
    </source>
</evidence>
<gene>
    <name evidence="3" type="ORF">GALMADRAFT_238925</name>
</gene>
<evidence type="ECO:0000256" key="1">
    <source>
        <dbReference type="SAM" id="MobiDB-lite"/>
    </source>
</evidence>
<reference evidence="4" key="1">
    <citation type="journal article" date="2014" name="Proc. Natl. Acad. Sci. U.S.A.">
        <title>Extensive sampling of basidiomycete genomes demonstrates inadequacy of the white-rot/brown-rot paradigm for wood decay fungi.</title>
        <authorList>
            <person name="Riley R."/>
            <person name="Salamov A.A."/>
            <person name="Brown D.W."/>
            <person name="Nagy L.G."/>
            <person name="Floudas D."/>
            <person name="Held B.W."/>
            <person name="Levasseur A."/>
            <person name="Lombard V."/>
            <person name="Morin E."/>
            <person name="Otillar R."/>
            <person name="Lindquist E.A."/>
            <person name="Sun H."/>
            <person name="LaButti K.M."/>
            <person name="Schmutz J."/>
            <person name="Jabbour D."/>
            <person name="Luo H."/>
            <person name="Baker S.E."/>
            <person name="Pisabarro A.G."/>
            <person name="Walton J.D."/>
            <person name="Blanchette R.A."/>
            <person name="Henrissat B."/>
            <person name="Martin F."/>
            <person name="Cullen D."/>
            <person name="Hibbett D.S."/>
            <person name="Grigoriev I.V."/>
        </authorList>
    </citation>
    <scope>NUCLEOTIDE SEQUENCE [LARGE SCALE GENOMIC DNA]</scope>
    <source>
        <strain evidence="4">CBS 339.88</strain>
    </source>
</reference>
<evidence type="ECO:0000313" key="3">
    <source>
        <dbReference type="EMBL" id="KDR83103.1"/>
    </source>
</evidence>
<dbReference type="Proteomes" id="UP000027222">
    <property type="component" value="Unassembled WGS sequence"/>
</dbReference>